<accession>A0A7I4EN82</accession>
<protein>
    <submittedName>
        <fullName evidence="3">Uncharacterized protein</fullName>
    </submittedName>
</protein>
<feature type="compositionally biased region" description="Low complexity" evidence="1">
    <location>
        <begin position="90"/>
        <end position="100"/>
    </location>
</feature>
<dbReference type="Gramene" id="Pp3c9_1750V3.6">
    <property type="protein sequence ID" value="Pp3c9_1750V3.6"/>
    <property type="gene ID" value="Pp3c9_1750"/>
</dbReference>
<dbReference type="EnsemblPlants" id="Pp3c9_1750V3.6">
    <property type="protein sequence ID" value="Pp3c9_1750V3.6"/>
    <property type="gene ID" value="Pp3c9_1750"/>
</dbReference>
<dbReference type="OrthoDB" id="1915931at2759"/>
<dbReference type="AlphaFoldDB" id="A0A7I4EN82"/>
<dbReference type="EnsemblPlants" id="Pp3c9_1750V3.7">
    <property type="protein sequence ID" value="Pp3c9_1750V3.7"/>
    <property type="gene ID" value="Pp3c9_1750"/>
</dbReference>
<keyword evidence="4" id="KW-1185">Reference proteome</keyword>
<gene>
    <name evidence="3" type="primary">LOC112286957</name>
</gene>
<dbReference type="FunCoup" id="A0A7I4EN82">
    <property type="interactions" value="1826"/>
</dbReference>
<name>A0A7I4EN82_PHYPA</name>
<keyword evidence="2" id="KW-0812">Transmembrane</keyword>
<dbReference type="Gramene" id="Pp3c9_1750V3.4">
    <property type="protein sequence ID" value="Pp3c9_1750V3.4"/>
    <property type="gene ID" value="Pp3c9_1750"/>
</dbReference>
<dbReference type="PANTHER" id="PTHR34553:SF4">
    <property type="entry name" value="G1_S-SPECIFIC CYCLIN-E PROTEIN"/>
    <property type="match status" value="1"/>
</dbReference>
<dbReference type="RefSeq" id="XP_024385215.1">
    <property type="nucleotide sequence ID" value="XM_024529447.2"/>
</dbReference>
<proteinExistence type="predicted"/>
<dbReference type="RefSeq" id="XP_024385211.1">
    <property type="nucleotide sequence ID" value="XM_024529443.2"/>
</dbReference>
<dbReference type="EnsemblPlants" id="Pp3c9_1750V3.4">
    <property type="protein sequence ID" value="Pp3c9_1750V3.4"/>
    <property type="gene ID" value="Pp3c9_1750"/>
</dbReference>
<feature type="region of interest" description="Disordered" evidence="1">
    <location>
        <begin position="236"/>
        <end position="263"/>
    </location>
</feature>
<dbReference type="Gramene" id="Pp3c9_1750V3.7">
    <property type="protein sequence ID" value="Pp3c9_1750V3.7"/>
    <property type="gene ID" value="Pp3c9_1750"/>
</dbReference>
<reference evidence="3 4" key="2">
    <citation type="journal article" date="2018" name="Plant J.">
        <title>The Physcomitrella patens chromosome-scale assembly reveals moss genome structure and evolution.</title>
        <authorList>
            <person name="Lang D."/>
            <person name="Ullrich K.K."/>
            <person name="Murat F."/>
            <person name="Fuchs J."/>
            <person name="Jenkins J."/>
            <person name="Haas F.B."/>
            <person name="Piednoel M."/>
            <person name="Gundlach H."/>
            <person name="Van Bel M."/>
            <person name="Meyberg R."/>
            <person name="Vives C."/>
            <person name="Morata J."/>
            <person name="Symeonidi A."/>
            <person name="Hiss M."/>
            <person name="Muchero W."/>
            <person name="Kamisugi Y."/>
            <person name="Saleh O."/>
            <person name="Blanc G."/>
            <person name="Decker E.L."/>
            <person name="van Gessel N."/>
            <person name="Grimwood J."/>
            <person name="Hayes R.D."/>
            <person name="Graham S.W."/>
            <person name="Gunter L.E."/>
            <person name="McDaniel S.F."/>
            <person name="Hoernstein S.N.W."/>
            <person name="Larsson A."/>
            <person name="Li F.W."/>
            <person name="Perroud P.F."/>
            <person name="Phillips J."/>
            <person name="Ranjan P."/>
            <person name="Rokshar D.S."/>
            <person name="Rothfels C.J."/>
            <person name="Schneider L."/>
            <person name="Shu S."/>
            <person name="Stevenson D.W."/>
            <person name="Thummler F."/>
            <person name="Tillich M."/>
            <person name="Villarreal Aguilar J.C."/>
            <person name="Widiez T."/>
            <person name="Wong G.K."/>
            <person name="Wymore A."/>
            <person name="Zhang Y."/>
            <person name="Zimmer A.D."/>
            <person name="Quatrano R.S."/>
            <person name="Mayer K.F.X."/>
            <person name="Goodstein D."/>
            <person name="Casacuberta J.M."/>
            <person name="Vandepoele K."/>
            <person name="Reski R."/>
            <person name="Cuming A.C."/>
            <person name="Tuskan G.A."/>
            <person name="Maumus F."/>
            <person name="Salse J."/>
            <person name="Schmutz J."/>
            <person name="Rensing S.A."/>
        </authorList>
    </citation>
    <scope>NUCLEOTIDE SEQUENCE [LARGE SCALE GENOMIC DNA]</scope>
    <source>
        <strain evidence="3 4">cv. Gransden 2004</strain>
    </source>
</reference>
<feature type="transmembrane region" description="Helical" evidence="2">
    <location>
        <begin position="620"/>
        <end position="637"/>
    </location>
</feature>
<keyword evidence="2" id="KW-0472">Membrane</keyword>
<evidence type="ECO:0000256" key="1">
    <source>
        <dbReference type="SAM" id="MobiDB-lite"/>
    </source>
</evidence>
<evidence type="ECO:0000313" key="3">
    <source>
        <dbReference type="EnsemblPlants" id="Pp3c9_1750V3.7"/>
    </source>
</evidence>
<dbReference type="GeneID" id="112286957"/>
<feature type="region of interest" description="Disordered" evidence="1">
    <location>
        <begin position="75"/>
        <end position="106"/>
    </location>
</feature>
<feature type="transmembrane region" description="Helical" evidence="2">
    <location>
        <begin position="643"/>
        <end position="662"/>
    </location>
</feature>
<dbReference type="PANTHER" id="PTHR34553">
    <property type="entry name" value="OS05G0597400 PROTEIN"/>
    <property type="match status" value="1"/>
</dbReference>
<dbReference type="Proteomes" id="UP000006727">
    <property type="component" value="Chromosome 9"/>
</dbReference>
<dbReference type="RefSeq" id="XP_024385210.1">
    <property type="nucleotide sequence ID" value="XM_024529442.2"/>
</dbReference>
<feature type="transmembrane region" description="Helical" evidence="2">
    <location>
        <begin position="482"/>
        <end position="504"/>
    </location>
</feature>
<evidence type="ECO:0000313" key="4">
    <source>
        <dbReference type="Proteomes" id="UP000006727"/>
    </source>
</evidence>
<reference evidence="3" key="3">
    <citation type="submission" date="2020-12" db="UniProtKB">
        <authorList>
            <consortium name="EnsemblPlants"/>
        </authorList>
    </citation>
    <scope>IDENTIFICATION</scope>
</reference>
<evidence type="ECO:0000256" key="2">
    <source>
        <dbReference type="SAM" id="Phobius"/>
    </source>
</evidence>
<dbReference type="RefSeq" id="XP_024385214.1">
    <property type="nucleotide sequence ID" value="XM_024529446.2"/>
</dbReference>
<reference evidence="3 4" key="1">
    <citation type="journal article" date="2008" name="Science">
        <title>The Physcomitrella genome reveals evolutionary insights into the conquest of land by plants.</title>
        <authorList>
            <person name="Rensing S."/>
            <person name="Lang D."/>
            <person name="Zimmer A."/>
            <person name="Terry A."/>
            <person name="Salamov A."/>
            <person name="Shapiro H."/>
            <person name="Nishiyama T."/>
            <person name="Perroud P.-F."/>
            <person name="Lindquist E."/>
            <person name="Kamisugi Y."/>
            <person name="Tanahashi T."/>
            <person name="Sakakibara K."/>
            <person name="Fujita T."/>
            <person name="Oishi K."/>
            <person name="Shin-I T."/>
            <person name="Kuroki Y."/>
            <person name="Toyoda A."/>
            <person name="Suzuki Y."/>
            <person name="Hashimoto A."/>
            <person name="Yamaguchi K."/>
            <person name="Sugano A."/>
            <person name="Kohara Y."/>
            <person name="Fujiyama A."/>
            <person name="Anterola A."/>
            <person name="Aoki S."/>
            <person name="Ashton N."/>
            <person name="Barbazuk W.B."/>
            <person name="Barker E."/>
            <person name="Bennetzen J."/>
            <person name="Bezanilla M."/>
            <person name="Blankenship R."/>
            <person name="Cho S.H."/>
            <person name="Dutcher S."/>
            <person name="Estelle M."/>
            <person name="Fawcett J.A."/>
            <person name="Gundlach H."/>
            <person name="Hanada K."/>
            <person name="Heyl A."/>
            <person name="Hicks K.A."/>
            <person name="Hugh J."/>
            <person name="Lohr M."/>
            <person name="Mayer K."/>
            <person name="Melkozernov A."/>
            <person name="Murata T."/>
            <person name="Nelson D."/>
            <person name="Pils B."/>
            <person name="Prigge M."/>
            <person name="Reiss B."/>
            <person name="Renner T."/>
            <person name="Rombauts S."/>
            <person name="Rushton P."/>
            <person name="Sanderfoot A."/>
            <person name="Schween G."/>
            <person name="Shiu S.-H."/>
            <person name="Stueber K."/>
            <person name="Theodoulou F.L."/>
            <person name="Tu H."/>
            <person name="Van de Peer Y."/>
            <person name="Verrier P.J."/>
            <person name="Waters E."/>
            <person name="Wood A."/>
            <person name="Yang L."/>
            <person name="Cove D."/>
            <person name="Cuming A."/>
            <person name="Hasebe M."/>
            <person name="Lucas S."/>
            <person name="Mishler D.B."/>
            <person name="Reski R."/>
            <person name="Grigoriev I."/>
            <person name="Quatrano R.S."/>
            <person name="Boore J.L."/>
        </authorList>
    </citation>
    <scope>NUCLEOTIDE SEQUENCE [LARGE SCALE GENOMIC DNA]</scope>
    <source>
        <strain evidence="3 4">cv. Gransden 2004</strain>
    </source>
</reference>
<keyword evidence="2" id="KW-1133">Transmembrane helix</keyword>
<dbReference type="KEGG" id="ppp:112286957"/>
<sequence>MNNTMADSMGNEVYELTNLQIRDMQSYVSRLFLLVANENSKVVFLVDNGPWTSQENRFRPTELWQLMVTQSRVSPFANRRRKSSGDHSRAYSSGASSSARRSSEGRSEKLSSWSNFKRLLQQQFKALPLMRKSPEGFHGCVAFEVEWTNVRGINYSNELLTDTCVALEVKTMVKREFDSLQQAQAWYASERLKLRVASTSFAAGASEGDGCMAKLSTCFSEECYCNLAPPRWSLDGSVSTDECSGDSDVTESDGSPEDDASDYGTVKSFVADVFDFEEDLSENFVDFSSLPSLPQNTSCQYQDSWTCSTWCPESRERTSVDGNEQHSLDSVCSLQLQDRYDGIEEFLGHQVNDCTSSSNSIDSMEKIGNSRVLLPLVSQGSFDMGRPPEVDCKDAGCMLDKWFWAEVNEVPSSHAASHVPIDSEAYGDVLIVFRFKDPMLPFELQKIVTADSGLLKMLESGLPSWVIFLQSYPIFCQLYRPWMRPLCGSIYFIVSVVTVLIGFYDLYKNVPILKATAARLCGPLFEWIEAWEMVSRLKYLGTMLVLQNFEKAFRWLLMAVRAVRQIFHLLTRPLVEPLTVLVDVVLPVWSMLLGVLLGTWNLISVTVFSVLLTLGNLLQLMVWPFCVLLSSIWNLGIYPILAAAWALVCLPLQIVHLILILAENAIDGLMDLVQFIFSSISPAISTLKSAKAATPPPSMWRALWNDLFSKVFRAVRSILNGLVAFLTACNRHRLSIYNEVVACVFRLGYMINSGRSVAVRTCQHMFPVQHSNALESKQKVEGREEELRRSQEVLRLRRGVIAQP</sequence>
<dbReference type="EnsemblPlants" id="Pp3c9_1750V3.5">
    <property type="protein sequence ID" value="Pp3c9_1750V3.5"/>
    <property type="gene ID" value="Pp3c9_1750"/>
</dbReference>
<dbReference type="Gramene" id="Pp3c9_1750V3.5">
    <property type="protein sequence ID" value="Pp3c9_1750V3.5"/>
    <property type="gene ID" value="Pp3c9_1750"/>
</dbReference>
<dbReference type="EMBL" id="ABEU02000009">
    <property type="status" value="NOT_ANNOTATED_CDS"/>
    <property type="molecule type" value="Genomic_DNA"/>
</dbReference>
<feature type="compositionally biased region" description="Acidic residues" evidence="1">
    <location>
        <begin position="243"/>
        <end position="261"/>
    </location>
</feature>
<organism evidence="3 4">
    <name type="scientific">Physcomitrium patens</name>
    <name type="common">Spreading-leaved earth moss</name>
    <name type="synonym">Physcomitrella patens</name>
    <dbReference type="NCBI Taxonomy" id="3218"/>
    <lineage>
        <taxon>Eukaryota</taxon>
        <taxon>Viridiplantae</taxon>
        <taxon>Streptophyta</taxon>
        <taxon>Embryophyta</taxon>
        <taxon>Bryophyta</taxon>
        <taxon>Bryophytina</taxon>
        <taxon>Bryopsida</taxon>
        <taxon>Funariidae</taxon>
        <taxon>Funariales</taxon>
        <taxon>Funariaceae</taxon>
        <taxon>Physcomitrium</taxon>
    </lineage>
</organism>
<dbReference type="RefSeq" id="XP_024385212.1">
    <property type="nucleotide sequence ID" value="XM_024529444.2"/>
</dbReference>